<reference evidence="5 6" key="1">
    <citation type="submission" date="2019-02" db="EMBL/GenBank/DDBJ databases">
        <title>Genome sequencing of the rare red list fungi Hericium alpestre (H. flagellum).</title>
        <authorList>
            <person name="Buettner E."/>
            <person name="Kellner H."/>
        </authorList>
    </citation>
    <scope>NUCLEOTIDE SEQUENCE [LARGE SCALE GENOMIC DNA]</scope>
    <source>
        <strain evidence="5 6">DSM 108284</strain>
    </source>
</reference>
<feature type="domain" description="Rapamycin-insensitive companion of mTOR middle" evidence="3">
    <location>
        <begin position="587"/>
        <end position="801"/>
    </location>
</feature>
<feature type="compositionally biased region" description="Low complexity" evidence="2">
    <location>
        <begin position="104"/>
        <end position="122"/>
    </location>
</feature>
<evidence type="ECO:0000313" key="5">
    <source>
        <dbReference type="EMBL" id="TFY74149.1"/>
    </source>
</evidence>
<dbReference type="Pfam" id="PF14664">
    <property type="entry name" value="RICTOR_N"/>
    <property type="match status" value="1"/>
</dbReference>
<evidence type="ECO:0000313" key="6">
    <source>
        <dbReference type="Proteomes" id="UP000298061"/>
    </source>
</evidence>
<evidence type="ECO:0000259" key="3">
    <source>
        <dbReference type="SMART" id="SM01307"/>
    </source>
</evidence>
<dbReference type="AlphaFoldDB" id="A0A4Y9ZL48"/>
<evidence type="ECO:0000256" key="1">
    <source>
        <dbReference type="ARBA" id="ARBA00008878"/>
    </source>
</evidence>
<evidence type="ECO:0008006" key="7">
    <source>
        <dbReference type="Google" id="ProtNLM"/>
    </source>
</evidence>
<dbReference type="SMART" id="SM01303">
    <property type="entry name" value="RasGEF_N_2"/>
    <property type="match status" value="1"/>
</dbReference>
<dbReference type="Pfam" id="PF14666">
    <property type="entry name" value="RICTOR_M"/>
    <property type="match status" value="1"/>
</dbReference>
<dbReference type="PANTHER" id="PTHR13298:SF11">
    <property type="entry name" value="RAPAMYCIN-INSENSITIVE COMPANION OF MTOR"/>
    <property type="match status" value="1"/>
</dbReference>
<dbReference type="STRING" id="135208.A0A4Y9ZL48"/>
<dbReference type="Pfam" id="PF14663">
    <property type="entry name" value="RasGEF_N_2"/>
    <property type="match status" value="1"/>
</dbReference>
<comment type="similarity">
    <text evidence="1">Belongs to the RICTOR family.</text>
</comment>
<gene>
    <name evidence="5" type="ORF">EWM64_g9863</name>
</gene>
<dbReference type="InterPro" id="IPR028267">
    <property type="entry name" value="Pianissimo_N"/>
</dbReference>
<protein>
    <recommendedName>
        <fullName evidence="7">REM-1 domain-containing protein</fullName>
    </recommendedName>
</protein>
<organism evidence="5 6">
    <name type="scientific">Hericium alpestre</name>
    <dbReference type="NCBI Taxonomy" id="135208"/>
    <lineage>
        <taxon>Eukaryota</taxon>
        <taxon>Fungi</taxon>
        <taxon>Dikarya</taxon>
        <taxon>Basidiomycota</taxon>
        <taxon>Agaricomycotina</taxon>
        <taxon>Agaricomycetes</taxon>
        <taxon>Russulales</taxon>
        <taxon>Hericiaceae</taxon>
        <taxon>Hericium</taxon>
    </lineage>
</organism>
<dbReference type="SMART" id="SM01307">
    <property type="entry name" value="RICTOR_M"/>
    <property type="match status" value="1"/>
</dbReference>
<accession>A0A4Y9ZL48</accession>
<dbReference type="InterPro" id="IPR016024">
    <property type="entry name" value="ARM-type_fold"/>
</dbReference>
<feature type="domain" description="Rapamycin-insensitive companion of mTOR N-terminal" evidence="4">
    <location>
        <begin position="131"/>
        <end position="504"/>
    </location>
</feature>
<dbReference type="EMBL" id="SFCI01002267">
    <property type="protein sequence ID" value="TFY74149.1"/>
    <property type="molecule type" value="Genomic_DNA"/>
</dbReference>
<dbReference type="InterPro" id="IPR029451">
    <property type="entry name" value="RICTOR_M"/>
</dbReference>
<dbReference type="InterPro" id="IPR029453">
    <property type="entry name" value="Rictor_IV"/>
</dbReference>
<name>A0A4Y9ZL48_9AGAM</name>
<feature type="region of interest" description="Disordered" evidence="2">
    <location>
        <begin position="104"/>
        <end position="127"/>
    </location>
</feature>
<keyword evidence="6" id="KW-1185">Reference proteome</keyword>
<dbReference type="InterPro" id="IPR028268">
    <property type="entry name" value="Pianissimo_fam"/>
</dbReference>
<sequence length="927" mass="105258">MFDFSELEGRDPEEQVALLNMMMGTAIRIKEGAEAMLNDPNSPLKGPLRSQVESERQMAHSRIESISQKIDQHRRFTDDRDDFRTTLQQASICIKTLASVGRSAMSPVPSSGSSSLPQSSPPDGEVTRMRTDAMTKLIGILQRNLRVRYELDVAQVVQAVIPALSDRSSEFCRATAYRLIRHTLVDIESVKRLREQPLEWFIVKSLTLDHKHTVEKEQAIKLIRAIVEIGSQRSEPRSPSCSGSVPLTDAVMRAFIAVAEQPDDPFRSICILTLAEILLIDIELVSRTGGIRVLLHTLAEGSLELASLLTPVFLHIVDSPRTRSYLRPGTDLEIALSGVTDAYGRDDSYSERMKGVCRMIGTMLRTWSGLMYFCMDDMRAIRAIIDTLRIPSLDSREIVLDMFFDLLNIKTPEWYQTFINGRRLTMYQKAVGSSHGHVIEVQRAAEPLKLTDQYIALLIMVFCKAGLLDALTCMFEESATGSNLSRKGNLLMAEVLQLGNKVLPLSVAAKIQLIPDVFNLALDYGEGEHRIVGTSALSAIDSFNRNRFRLQPSPATSARPRANSVEDAIRRGQRQVEQVKVRMGLQMDDRTFQAALLETQVMLTKDHNKWNFETLQDLIEGPLLNPKRMEEAIRVSRFLRRLMSFFHPFSHRFSDMERTKVELIFMSIRDGQRFLGSEDDFLKQVVRSFAQLDPFNGTPESDPIFSKKRVSETLTYGYLEMLGTLSKYKEGIELMEKFKVFTAFYHLSELRSREDLIKGIIENIDYSIDGHPRIVLSKTLTSSYKHIRLYATNHLGTMIRSSTTANAWTLRLLITQLYDPAMEVCEMAARFLEEACESMDVLKLVVAMQPTLDHLGEIGHGLLLKFMSTPMGFRYLYDAGYIDREMDLWFHERNIHYVVQIEVFLAKAFGSIPIEDEDDMLSVPIML</sequence>
<dbReference type="PANTHER" id="PTHR13298">
    <property type="entry name" value="CYTOSOLIC REGULATOR PIANISSIMO"/>
    <property type="match status" value="1"/>
</dbReference>
<dbReference type="SUPFAM" id="SSF48371">
    <property type="entry name" value="ARM repeat"/>
    <property type="match status" value="1"/>
</dbReference>
<comment type="caution">
    <text evidence="5">The sequence shown here is derived from an EMBL/GenBank/DDBJ whole genome shotgun (WGS) entry which is preliminary data.</text>
</comment>
<evidence type="ECO:0000259" key="4">
    <source>
        <dbReference type="SMART" id="SM01308"/>
    </source>
</evidence>
<dbReference type="GO" id="GO:0038203">
    <property type="term" value="P:TORC2 signaling"/>
    <property type="evidence" value="ECO:0007669"/>
    <property type="project" value="TreeGrafter"/>
</dbReference>
<dbReference type="OrthoDB" id="271111at2759"/>
<proteinExistence type="inferred from homology"/>
<dbReference type="SMART" id="SM01308">
    <property type="entry name" value="RICTOR_N"/>
    <property type="match status" value="1"/>
</dbReference>
<dbReference type="GO" id="GO:0031932">
    <property type="term" value="C:TORC2 complex"/>
    <property type="evidence" value="ECO:0007669"/>
    <property type="project" value="InterPro"/>
</dbReference>
<dbReference type="Proteomes" id="UP000298061">
    <property type="component" value="Unassembled WGS sequence"/>
</dbReference>
<evidence type="ECO:0000256" key="2">
    <source>
        <dbReference type="SAM" id="MobiDB-lite"/>
    </source>
</evidence>